<organism evidence="1 2">
    <name type="scientific">Acinetobacter stercoris</name>
    <dbReference type="NCBI Taxonomy" id="2126983"/>
    <lineage>
        <taxon>Bacteria</taxon>
        <taxon>Pseudomonadati</taxon>
        <taxon>Pseudomonadota</taxon>
        <taxon>Gammaproteobacteria</taxon>
        <taxon>Moraxellales</taxon>
        <taxon>Moraxellaceae</taxon>
        <taxon>Acinetobacter</taxon>
    </lineage>
</organism>
<dbReference type="InParanoid" id="A0A2U3MWN2"/>
<reference evidence="2" key="1">
    <citation type="submission" date="2018-03" db="EMBL/GenBank/DDBJ databases">
        <authorList>
            <person name="Blom J."/>
        </authorList>
    </citation>
    <scope>NUCLEOTIDE SEQUENCE [LARGE SCALE GENOMIC DNA]</scope>
    <source>
        <strain evidence="2">KPC-SM-21</strain>
    </source>
</reference>
<gene>
    <name evidence="1" type="ORF">KPC_1009</name>
</gene>
<name>A0A2U3MWN2_9GAMM</name>
<accession>A0A2U3MWN2</accession>
<evidence type="ECO:0000313" key="2">
    <source>
        <dbReference type="Proteomes" id="UP000245974"/>
    </source>
</evidence>
<dbReference type="EMBL" id="OOGT01000030">
    <property type="protein sequence ID" value="SPL69831.1"/>
    <property type="molecule type" value="Genomic_DNA"/>
</dbReference>
<protein>
    <submittedName>
        <fullName evidence="1">Uncharacterized protein</fullName>
    </submittedName>
</protein>
<evidence type="ECO:0000313" key="1">
    <source>
        <dbReference type="EMBL" id="SPL69831.1"/>
    </source>
</evidence>
<proteinExistence type="predicted"/>
<sequence length="48" mass="5573">MLVLRSLYVSVMADTLLLSLNNIKNKQKAPLSQVLLKFLDLKKNFSWH</sequence>
<dbReference type="Proteomes" id="UP000245974">
    <property type="component" value="Unassembled WGS sequence"/>
</dbReference>
<dbReference type="AlphaFoldDB" id="A0A2U3MWN2"/>
<keyword evidence="2" id="KW-1185">Reference proteome</keyword>